<sequence>MKKIIVNVMFVASLMACKNADENKGKEAVIDEKQNAEDTASNKEEWQYLFDGKNADGWRGYNDTNAQELPQGWVVEDETLKSLGKGGDIGGDIVYGEEEFGEFELYLEWKISPEGNSGIFYHVVEDEAYAAPYFVAPEYQIIDQKGFPHELKPKNSIGADYGMYASDYDEKDLRPVGEWNTTRIRFTEEKVTYWLNGQKTVEFEPWSEEWKQRKREGKWKDYPDYAKAKSGFIGLQDHGSFTWFRNIKIRKL</sequence>
<keyword evidence="3" id="KW-1185">Reference proteome</keyword>
<accession>A0ABS0TF09</accession>
<dbReference type="Gene3D" id="2.60.120.560">
    <property type="entry name" value="Exo-inulinase, domain 1"/>
    <property type="match status" value="1"/>
</dbReference>
<comment type="caution">
    <text evidence="2">The sequence shown here is derived from an EMBL/GenBank/DDBJ whole genome shotgun (WGS) entry which is preliminary data.</text>
</comment>
<evidence type="ECO:0000259" key="1">
    <source>
        <dbReference type="Pfam" id="PF06439"/>
    </source>
</evidence>
<dbReference type="InterPro" id="IPR010496">
    <property type="entry name" value="AL/BT2_dom"/>
</dbReference>
<evidence type="ECO:0000313" key="3">
    <source>
        <dbReference type="Proteomes" id="UP000635665"/>
    </source>
</evidence>
<dbReference type="PROSITE" id="PS51257">
    <property type="entry name" value="PROKAR_LIPOPROTEIN"/>
    <property type="match status" value="1"/>
</dbReference>
<name>A0ABS0TF09_9FLAO</name>
<feature type="domain" description="3-keto-alpha-glucoside-1,2-lyase/3-keto-2-hydroxy-glucal hydratase" evidence="1">
    <location>
        <begin position="45"/>
        <end position="250"/>
    </location>
</feature>
<gene>
    <name evidence="2" type="ORF">I6U50_06395</name>
</gene>
<dbReference type="Pfam" id="PF06439">
    <property type="entry name" value="3keto-disac_hyd"/>
    <property type="match status" value="1"/>
</dbReference>
<protein>
    <submittedName>
        <fullName evidence="2">DUF1080 domain-containing protein</fullName>
    </submittedName>
</protein>
<dbReference type="RefSeq" id="WP_198629236.1">
    <property type="nucleotide sequence ID" value="NZ_JAEHNY010000005.1"/>
</dbReference>
<evidence type="ECO:0000313" key="2">
    <source>
        <dbReference type="EMBL" id="MBI6119646.1"/>
    </source>
</evidence>
<dbReference type="Proteomes" id="UP000635665">
    <property type="component" value="Unassembled WGS sequence"/>
</dbReference>
<proteinExistence type="predicted"/>
<organism evidence="2 3">
    <name type="scientific">Salegentibacter maritimus</name>
    <dbReference type="NCBI Taxonomy" id="2794347"/>
    <lineage>
        <taxon>Bacteria</taxon>
        <taxon>Pseudomonadati</taxon>
        <taxon>Bacteroidota</taxon>
        <taxon>Flavobacteriia</taxon>
        <taxon>Flavobacteriales</taxon>
        <taxon>Flavobacteriaceae</taxon>
        <taxon>Salegentibacter</taxon>
    </lineage>
</organism>
<dbReference type="EMBL" id="JAEHNY010000005">
    <property type="protein sequence ID" value="MBI6119646.1"/>
    <property type="molecule type" value="Genomic_DNA"/>
</dbReference>
<reference evidence="2 3" key="1">
    <citation type="submission" date="2020-12" db="EMBL/GenBank/DDBJ databases">
        <title>Salegentibacter orientalis sp. nov., isolated from costal sediment.</title>
        <authorList>
            <person name="Lian F.-B."/>
        </authorList>
    </citation>
    <scope>NUCLEOTIDE SEQUENCE [LARGE SCALE GENOMIC DNA]</scope>
    <source>
        <strain evidence="2 3">F60176</strain>
    </source>
</reference>